<dbReference type="EMBL" id="JBBWRZ010000009">
    <property type="protein sequence ID" value="KAK8228927.1"/>
    <property type="molecule type" value="Genomic_DNA"/>
</dbReference>
<name>A0ABR1YGG5_9PEZI</name>
<comment type="caution">
    <text evidence="1">The sequence shown here is derived from an EMBL/GenBank/DDBJ whole genome shotgun (WGS) entry which is preliminary data.</text>
</comment>
<accession>A0ABR1YGG5</accession>
<evidence type="ECO:0000313" key="1">
    <source>
        <dbReference type="EMBL" id="KAK8228927.1"/>
    </source>
</evidence>
<keyword evidence="2" id="KW-1185">Reference proteome</keyword>
<evidence type="ECO:0000313" key="2">
    <source>
        <dbReference type="Proteomes" id="UP001492380"/>
    </source>
</evidence>
<protein>
    <submittedName>
        <fullName evidence="1">Uncharacterized protein</fullName>
    </submittedName>
</protein>
<gene>
    <name evidence="1" type="ORF">HDK90DRAFT_341068</name>
</gene>
<sequence length="210" mass="23258">MVTSADRTAHLITYPLYISRLASSLLALSHSLQVQQLVIKPWTIVESQLRVDVRFHVAHSRDFRSVLSGVDTHLEYIYTLPSAMTTTKTSSPPSPSLFLFICLFDKPHTSHSPLLTLNLYLPPSTSSTKQPTSHSSSHLPSPSHFTHLYLPLRPTNQLATHLLTFDTTLCLTSKCSINPAAQDDSDLSVSSLVKCVSPSPRAQPRRLRSS</sequence>
<dbReference type="Proteomes" id="UP001492380">
    <property type="component" value="Unassembled WGS sequence"/>
</dbReference>
<reference evidence="1 2" key="1">
    <citation type="submission" date="2024-04" db="EMBL/GenBank/DDBJ databases">
        <title>Phyllosticta paracitricarpa is synonymous to the EU quarantine fungus P. citricarpa based on phylogenomic analyses.</title>
        <authorList>
            <consortium name="Lawrence Berkeley National Laboratory"/>
            <person name="Van Ingen-Buijs V.A."/>
            <person name="Van Westerhoven A.C."/>
            <person name="Haridas S."/>
            <person name="Skiadas P."/>
            <person name="Martin F."/>
            <person name="Groenewald J.Z."/>
            <person name="Crous P.W."/>
            <person name="Seidl M.F."/>
        </authorList>
    </citation>
    <scope>NUCLEOTIDE SEQUENCE [LARGE SCALE GENOMIC DNA]</scope>
    <source>
        <strain evidence="1 2">CBS 123374</strain>
    </source>
</reference>
<proteinExistence type="predicted"/>
<organism evidence="1 2">
    <name type="scientific">Phyllosticta capitalensis</name>
    <dbReference type="NCBI Taxonomy" id="121624"/>
    <lineage>
        <taxon>Eukaryota</taxon>
        <taxon>Fungi</taxon>
        <taxon>Dikarya</taxon>
        <taxon>Ascomycota</taxon>
        <taxon>Pezizomycotina</taxon>
        <taxon>Dothideomycetes</taxon>
        <taxon>Dothideomycetes incertae sedis</taxon>
        <taxon>Botryosphaeriales</taxon>
        <taxon>Phyllostictaceae</taxon>
        <taxon>Phyllosticta</taxon>
    </lineage>
</organism>